<organism evidence="1 2">
    <name type="scientific">Phaeovulum vinaykumarii</name>
    <dbReference type="NCBI Taxonomy" id="407234"/>
    <lineage>
        <taxon>Bacteria</taxon>
        <taxon>Pseudomonadati</taxon>
        <taxon>Pseudomonadota</taxon>
        <taxon>Alphaproteobacteria</taxon>
        <taxon>Rhodobacterales</taxon>
        <taxon>Paracoccaceae</taxon>
        <taxon>Phaeovulum</taxon>
    </lineage>
</organism>
<dbReference type="Proteomes" id="UP000186098">
    <property type="component" value="Unassembled WGS sequence"/>
</dbReference>
<accession>A0A1N7KDT1</accession>
<proteinExistence type="predicted"/>
<dbReference type="STRING" id="407234.SAMN05421795_101855"/>
<dbReference type="Pfam" id="PF07372">
    <property type="entry name" value="DUF1491"/>
    <property type="match status" value="1"/>
</dbReference>
<gene>
    <name evidence="1" type="ORF">SAMN05421795_101855</name>
</gene>
<dbReference type="AlphaFoldDB" id="A0A1N7KDT1"/>
<name>A0A1N7KDT1_9RHOB</name>
<keyword evidence="2" id="KW-1185">Reference proteome</keyword>
<dbReference type="RefSeq" id="WP_076363625.1">
    <property type="nucleotide sequence ID" value="NZ_FTOM01000001.1"/>
</dbReference>
<dbReference type="OrthoDB" id="9809136at2"/>
<sequence>MATEPRLAAGLWVAAYLARLQAAAIPAYVTARGDDTAGAVMVKCARLDGTAQLHERQYDPFADTRAWVCIADAPEAEIDARIARSRARDPDLWVLEIESREGRTLLDEPGLSG</sequence>
<protein>
    <recommendedName>
        <fullName evidence="3">GTP-binding protein Era</fullName>
    </recommendedName>
</protein>
<dbReference type="EMBL" id="FTOM01000001">
    <property type="protein sequence ID" value="SIS59733.1"/>
    <property type="molecule type" value="Genomic_DNA"/>
</dbReference>
<dbReference type="Gene3D" id="3.40.1530.20">
    <property type="entry name" value="Protein of unknown function (DUF1491)"/>
    <property type="match status" value="1"/>
</dbReference>
<evidence type="ECO:0000313" key="2">
    <source>
        <dbReference type="Proteomes" id="UP000186098"/>
    </source>
</evidence>
<dbReference type="InterPro" id="IPR009964">
    <property type="entry name" value="DUF1491"/>
</dbReference>
<evidence type="ECO:0008006" key="3">
    <source>
        <dbReference type="Google" id="ProtNLM"/>
    </source>
</evidence>
<evidence type="ECO:0000313" key="1">
    <source>
        <dbReference type="EMBL" id="SIS59733.1"/>
    </source>
</evidence>
<reference evidence="2" key="1">
    <citation type="submission" date="2017-01" db="EMBL/GenBank/DDBJ databases">
        <authorList>
            <person name="Varghese N."/>
            <person name="Submissions S."/>
        </authorList>
    </citation>
    <scope>NUCLEOTIDE SEQUENCE [LARGE SCALE GENOMIC DNA]</scope>
    <source>
        <strain evidence="2">DSM 18714</strain>
    </source>
</reference>